<evidence type="ECO:0008006" key="3">
    <source>
        <dbReference type="Google" id="ProtNLM"/>
    </source>
</evidence>
<dbReference type="Pfam" id="PF10977">
    <property type="entry name" value="DUF2797"/>
    <property type="match status" value="1"/>
</dbReference>
<reference evidence="1 2" key="1">
    <citation type="journal article" date="2011" name="Stand. Genomic Sci.">
        <title>Complete genome sequence of the hyperthermophilic chemolithoautotroph Pyrolobus fumarii type strain (1A).</title>
        <authorList>
            <person name="Anderson I."/>
            <person name="Goker M."/>
            <person name="Nolan M."/>
            <person name="Lucas S."/>
            <person name="Hammon N."/>
            <person name="Deshpande S."/>
            <person name="Cheng J.F."/>
            <person name="Tapia R."/>
            <person name="Han C."/>
            <person name="Goodwin L."/>
            <person name="Pitluck S."/>
            <person name="Huntemann M."/>
            <person name="Liolios K."/>
            <person name="Ivanova N."/>
            <person name="Pagani I."/>
            <person name="Mavromatis K."/>
            <person name="Ovchinikova G."/>
            <person name="Pati A."/>
            <person name="Chen A."/>
            <person name="Palaniappan K."/>
            <person name="Land M."/>
            <person name="Hauser L."/>
            <person name="Brambilla E.M."/>
            <person name="Huber H."/>
            <person name="Yasawong M."/>
            <person name="Rohde M."/>
            <person name="Spring S."/>
            <person name="Abt B."/>
            <person name="Sikorski J."/>
            <person name="Wirth R."/>
            <person name="Detter J.C."/>
            <person name="Woyke T."/>
            <person name="Bristow J."/>
            <person name="Eisen J.A."/>
            <person name="Markowitz V."/>
            <person name="Hugenholtz P."/>
            <person name="Kyrpides N.C."/>
            <person name="Klenk H.P."/>
            <person name="Lapidus A."/>
        </authorList>
    </citation>
    <scope>NUCLEOTIDE SEQUENCE [LARGE SCALE GENOMIC DNA]</scope>
    <source>
        <strain evidence="2">DSM 11204 / 1A</strain>
    </source>
</reference>
<accession>G0EDI4</accession>
<dbReference type="eggNOG" id="arCOG03129">
    <property type="taxonomic scope" value="Archaea"/>
</dbReference>
<name>G0EDI4_PYRF1</name>
<organism evidence="1 2">
    <name type="scientific">Pyrolobus fumarii (strain DSM 11204 / 1A)</name>
    <dbReference type="NCBI Taxonomy" id="694429"/>
    <lineage>
        <taxon>Archaea</taxon>
        <taxon>Thermoproteota</taxon>
        <taxon>Thermoprotei</taxon>
        <taxon>Desulfurococcales</taxon>
        <taxon>Pyrodictiaceae</taxon>
        <taxon>Pyrolobus</taxon>
    </lineage>
</organism>
<dbReference type="HOGENOM" id="CLU_884596_0_0_2"/>
<evidence type="ECO:0000313" key="1">
    <source>
        <dbReference type="EMBL" id="AEM38669.1"/>
    </source>
</evidence>
<proteinExistence type="predicted"/>
<dbReference type="Proteomes" id="UP000001037">
    <property type="component" value="Chromosome"/>
</dbReference>
<dbReference type="InParanoid" id="G0EDI4"/>
<gene>
    <name evidence="1" type="ordered locus">Pyrfu_0800</name>
</gene>
<dbReference type="EMBL" id="CP002838">
    <property type="protein sequence ID" value="AEM38669.1"/>
    <property type="molecule type" value="Genomic_DNA"/>
</dbReference>
<evidence type="ECO:0000313" key="2">
    <source>
        <dbReference type="Proteomes" id="UP000001037"/>
    </source>
</evidence>
<dbReference type="InterPro" id="IPR021246">
    <property type="entry name" value="DUF2797"/>
</dbReference>
<sequence length="314" mass="35420">MAATARQLPKRVPPLMTSRVVIRALYPKLEEVDTFELEYRPYTLFATRDTVHIKLHVYHVDASLVVEDNDSLVEVGRGWRLHARSLGPRLCRYHEGPRGEPLKQRWCHAIAVKGGWCARHLSSPLALYERCTASNDFDACRAIDALWPDEEYIVYLVYHGAGFKIGVTRAWRFYTRLLEQPHLAAAVIARLRSALEARKLEKKLASTRGFSEGIGVSRSVRMRASLLSKRGYDVVARSLAEGIARLGLSGYFEAYSLTPLDCPVQPLLSPLRELPRGHLEYLCTWGGILVFRMSSGLVGVTRDAVIHRVINAQQ</sequence>
<dbReference type="STRING" id="694429.Pyrfu_0800"/>
<protein>
    <recommendedName>
        <fullName evidence="3">DUF2797 domain-containing protein</fullName>
    </recommendedName>
</protein>
<dbReference type="AlphaFoldDB" id="G0EDI4"/>
<keyword evidence="2" id="KW-1185">Reference proteome</keyword>
<dbReference type="KEGG" id="pfm:Pyrfu_0800"/>